<dbReference type="GO" id="GO:0006777">
    <property type="term" value="P:Mo-molybdopterin cofactor biosynthetic process"/>
    <property type="evidence" value="ECO:0007669"/>
    <property type="project" value="InterPro"/>
</dbReference>
<dbReference type="SUPFAM" id="SSF53218">
    <property type="entry name" value="Molybdenum cofactor biosynthesis proteins"/>
    <property type="match status" value="1"/>
</dbReference>
<reference evidence="2 3" key="1">
    <citation type="submission" date="2015-09" db="EMBL/GenBank/DDBJ databases">
        <title>A metagenomics-based metabolic model of nitrate-dependent anaerobic oxidation of methane by Methanoperedens-like archaea.</title>
        <authorList>
            <person name="Arshad A."/>
            <person name="Speth D.R."/>
            <person name="De Graaf R.M."/>
            <person name="Op Den Camp H.J."/>
            <person name="Jetten M.S."/>
            <person name="Welte C.U."/>
        </authorList>
    </citation>
    <scope>NUCLEOTIDE SEQUENCE [LARGE SCALE GENOMIC DNA]</scope>
</reference>
<dbReference type="InterPro" id="IPR001453">
    <property type="entry name" value="MoaB/Mog_dom"/>
</dbReference>
<evidence type="ECO:0000259" key="1">
    <source>
        <dbReference type="SMART" id="SM00852"/>
    </source>
</evidence>
<dbReference type="PIRSF" id="PIRSF006443">
    <property type="entry name" value="MoaB"/>
    <property type="match status" value="1"/>
</dbReference>
<dbReference type="GO" id="GO:0005829">
    <property type="term" value="C:cytosol"/>
    <property type="evidence" value="ECO:0007669"/>
    <property type="project" value="TreeGrafter"/>
</dbReference>
<dbReference type="Pfam" id="PF00994">
    <property type="entry name" value="MoCF_biosynth"/>
    <property type="match status" value="1"/>
</dbReference>
<accession>A0A0N8KRF1</accession>
<dbReference type="AlphaFoldDB" id="A0A0N8KRF1"/>
<protein>
    <submittedName>
        <fullName evidence="2">Molybdenum cofactor biosynthesis protein B</fullName>
    </submittedName>
</protein>
<dbReference type="InterPro" id="IPR036425">
    <property type="entry name" value="MoaB/Mog-like_dom_sf"/>
</dbReference>
<comment type="caution">
    <text evidence="2">The sequence shown here is derived from an EMBL/GenBank/DDBJ whole genome shotgun (WGS) entry which is preliminary data.</text>
</comment>
<sequence>MDTSLLHKENAPGNYNCAILTISTSRYEKYGKTDRPERAEDVSGKLIWGMLQVKGSRIVNYELIPDNMEMIRDAFKKNLYSDADVIISSGGTGLSPADVTIEAVTPFIEKEMPGFGELFRLKSIEQVGNSIMLTRAIAGVAREKVIFCLPGSPNAVKLALELILPEMGHILKHVKGQ</sequence>
<dbReference type="PATRIC" id="fig|1719120.3.peg.708"/>
<evidence type="ECO:0000313" key="3">
    <source>
        <dbReference type="Proteomes" id="UP000050360"/>
    </source>
</evidence>
<dbReference type="Gene3D" id="3.40.980.10">
    <property type="entry name" value="MoaB/Mog-like domain"/>
    <property type="match status" value="1"/>
</dbReference>
<dbReference type="EMBL" id="LKCM01000058">
    <property type="protein sequence ID" value="KPQ44762.1"/>
    <property type="molecule type" value="Genomic_DNA"/>
</dbReference>
<dbReference type="CDD" id="cd00886">
    <property type="entry name" value="MogA_MoaB"/>
    <property type="match status" value="1"/>
</dbReference>
<dbReference type="Proteomes" id="UP000050360">
    <property type="component" value="Unassembled WGS sequence"/>
</dbReference>
<feature type="domain" description="MoaB/Mog" evidence="1">
    <location>
        <begin position="18"/>
        <end position="170"/>
    </location>
</feature>
<dbReference type="InterPro" id="IPR012245">
    <property type="entry name" value="MoaB"/>
</dbReference>
<dbReference type="PANTHER" id="PTHR43232">
    <property type="entry name" value="MOLYBDENUM COFACTOR BIOSYNTHESIS PROTEIN B"/>
    <property type="match status" value="1"/>
</dbReference>
<gene>
    <name evidence="2" type="primary">moaB</name>
    <name evidence="2" type="ORF">MPEBLZ_00648</name>
</gene>
<proteinExistence type="predicted"/>
<dbReference type="SMART" id="SM00852">
    <property type="entry name" value="MoCF_biosynth"/>
    <property type="match status" value="1"/>
</dbReference>
<dbReference type="PANTHER" id="PTHR43232:SF2">
    <property type="entry name" value="MOLYBDENUM COFACTOR BIOSYNTHESIS PROTEIN B"/>
    <property type="match status" value="1"/>
</dbReference>
<dbReference type="FunFam" id="3.40.980.10:FF:000006">
    <property type="entry name" value="Molybdenum cofactor biosynthesis protein B"/>
    <property type="match status" value="1"/>
</dbReference>
<organism evidence="2 3">
    <name type="scientific">Candidatus Methanoperedens nitratireducens</name>
    <dbReference type="NCBI Taxonomy" id="1392998"/>
    <lineage>
        <taxon>Archaea</taxon>
        <taxon>Methanobacteriati</taxon>
        <taxon>Methanobacteriota</taxon>
        <taxon>Stenosarchaea group</taxon>
        <taxon>Methanomicrobia</taxon>
        <taxon>Methanosarcinales</taxon>
        <taxon>ANME-2 cluster</taxon>
        <taxon>Candidatus Methanoperedentaceae</taxon>
        <taxon>Candidatus Methanoperedens</taxon>
    </lineage>
</organism>
<dbReference type="NCBIfam" id="TIGR00177">
    <property type="entry name" value="molyb_syn"/>
    <property type="match status" value="1"/>
</dbReference>
<evidence type="ECO:0000313" key="2">
    <source>
        <dbReference type="EMBL" id="KPQ44762.1"/>
    </source>
</evidence>
<name>A0A0N8KRF1_9EURY</name>